<accession>A0A1T5GCH2</accession>
<dbReference type="InterPro" id="IPR011990">
    <property type="entry name" value="TPR-like_helical_dom_sf"/>
</dbReference>
<gene>
    <name evidence="6" type="ORF">SAMN05660841_03959</name>
</gene>
<keyword evidence="3" id="KW-0998">Cell outer membrane</keyword>
<sequence length="649" mass="72422">MNRRYYKGIGALVLLLALNIKPILAQEQPGRKARAEQEFLRMEYANAAQSYEELVLDKKNPKTLDMERLAESYYYIKRYDLAENWFSRVVMLSDASKDAHLKYAEVLKQQGKYPEAKEQYGKYISKYGASQEIDRAIIGADSAAYWMQHPTKHQIKNEQAVNTALAEFGLTPTANGALYAAEPNSLLKEKGGMTGQAYLKVYSAERRMDGSLNYPNLMTEAFNNSTYHVGPVAVNLANDRLFLTRTYAGKDAQKYKANSQRWKKQNLELSIYKKNGDAWVEGNFPFNNVKEYSLGHAALNKDETVLYYASDMPGGQGGVDIWYSELQSDGTWGAPQNAGSQINTTGDEMFPAIEGDNLYFSSTGHIGMGGLDIFKAKGAKSSFSKPINMGYPVNSASDDFAFVNSMDDDNHTMGYLSSNRLGGVGSDDIYSFTLTKPRLNIELITIVKDKKTGDILEQSVVMLYDQKNVVARGSTDGNGTINFDLDKGLAYKVYGEKEGYMADSALVNAVFPKQDTTIRVTLNLQPVNKVGEKFVLENIYYDFDKHNIRPDAALILDKLVATMRNNPTLKIELSSHTDSRGSDSYNMKLSQKRAQSAVDYIVSKGIDGDRMVAKGYGETRLVNKCANGVKCTPEEHQANRRTEVEVLAY</sequence>
<protein>
    <submittedName>
        <fullName evidence="6">OmpA family protein</fullName>
    </submittedName>
</protein>
<dbReference type="PRINTS" id="PR01021">
    <property type="entry name" value="OMPADOMAIN"/>
</dbReference>
<dbReference type="PROSITE" id="PS51123">
    <property type="entry name" value="OMPA_2"/>
    <property type="match status" value="1"/>
</dbReference>
<dbReference type="Pfam" id="PF00691">
    <property type="entry name" value="OmpA"/>
    <property type="match status" value="1"/>
</dbReference>
<evidence type="ECO:0000256" key="3">
    <source>
        <dbReference type="ARBA" id="ARBA00023237"/>
    </source>
</evidence>
<dbReference type="PANTHER" id="PTHR30329">
    <property type="entry name" value="STATOR ELEMENT OF FLAGELLAR MOTOR COMPLEX"/>
    <property type="match status" value="1"/>
</dbReference>
<dbReference type="CDD" id="cd07185">
    <property type="entry name" value="OmpA_C-like"/>
    <property type="match status" value="1"/>
</dbReference>
<evidence type="ECO:0000313" key="7">
    <source>
        <dbReference type="Proteomes" id="UP000190150"/>
    </source>
</evidence>
<evidence type="ECO:0000256" key="4">
    <source>
        <dbReference type="PROSITE-ProRule" id="PRU00473"/>
    </source>
</evidence>
<dbReference type="GO" id="GO:0009279">
    <property type="term" value="C:cell outer membrane"/>
    <property type="evidence" value="ECO:0007669"/>
    <property type="project" value="UniProtKB-SubCell"/>
</dbReference>
<dbReference type="Gene3D" id="3.30.1330.60">
    <property type="entry name" value="OmpA-like domain"/>
    <property type="match status" value="1"/>
</dbReference>
<evidence type="ECO:0000256" key="1">
    <source>
        <dbReference type="ARBA" id="ARBA00004442"/>
    </source>
</evidence>
<feature type="domain" description="OmpA-like" evidence="5">
    <location>
        <begin position="530"/>
        <end position="649"/>
    </location>
</feature>
<evidence type="ECO:0000313" key="6">
    <source>
        <dbReference type="EMBL" id="SKC06059.1"/>
    </source>
</evidence>
<dbReference type="InterPro" id="IPR006665">
    <property type="entry name" value="OmpA-like"/>
</dbReference>
<dbReference type="InterPro" id="IPR006664">
    <property type="entry name" value="OMP_bac"/>
</dbReference>
<dbReference type="RefSeq" id="WP_079645602.1">
    <property type="nucleotide sequence ID" value="NZ_FUZF01000023.1"/>
</dbReference>
<dbReference type="InterPro" id="IPR050330">
    <property type="entry name" value="Bact_OuterMem_StrucFunc"/>
</dbReference>
<evidence type="ECO:0000259" key="5">
    <source>
        <dbReference type="PROSITE" id="PS51123"/>
    </source>
</evidence>
<dbReference type="OrthoDB" id="9809364at2"/>
<dbReference type="AlphaFoldDB" id="A0A1T5GCH2"/>
<dbReference type="SUPFAM" id="SSF48452">
    <property type="entry name" value="TPR-like"/>
    <property type="match status" value="1"/>
</dbReference>
<evidence type="ECO:0000256" key="2">
    <source>
        <dbReference type="ARBA" id="ARBA00023136"/>
    </source>
</evidence>
<dbReference type="SUPFAM" id="SSF103088">
    <property type="entry name" value="OmpA-like"/>
    <property type="match status" value="1"/>
</dbReference>
<proteinExistence type="predicted"/>
<dbReference type="STRING" id="1513896.SAMN05660841_03959"/>
<keyword evidence="2 4" id="KW-0472">Membrane</keyword>
<name>A0A1T5GCH2_9SPHI</name>
<organism evidence="6 7">
    <name type="scientific">Sphingobacterium nematocida</name>
    <dbReference type="NCBI Taxonomy" id="1513896"/>
    <lineage>
        <taxon>Bacteria</taxon>
        <taxon>Pseudomonadati</taxon>
        <taxon>Bacteroidota</taxon>
        <taxon>Sphingobacteriia</taxon>
        <taxon>Sphingobacteriales</taxon>
        <taxon>Sphingobacteriaceae</taxon>
        <taxon>Sphingobacterium</taxon>
    </lineage>
</organism>
<dbReference type="InterPro" id="IPR036737">
    <property type="entry name" value="OmpA-like_sf"/>
</dbReference>
<keyword evidence="7" id="KW-1185">Reference proteome</keyword>
<dbReference type="PANTHER" id="PTHR30329:SF21">
    <property type="entry name" value="LIPOPROTEIN YIAD-RELATED"/>
    <property type="match status" value="1"/>
</dbReference>
<reference evidence="7" key="1">
    <citation type="submission" date="2017-02" db="EMBL/GenBank/DDBJ databases">
        <authorList>
            <person name="Varghese N."/>
            <person name="Submissions S."/>
        </authorList>
    </citation>
    <scope>NUCLEOTIDE SEQUENCE [LARGE SCALE GENOMIC DNA]</scope>
    <source>
        <strain evidence="7">DSM 24091</strain>
    </source>
</reference>
<dbReference type="Gene3D" id="1.25.40.10">
    <property type="entry name" value="Tetratricopeptide repeat domain"/>
    <property type="match status" value="1"/>
</dbReference>
<dbReference type="Proteomes" id="UP000190150">
    <property type="component" value="Unassembled WGS sequence"/>
</dbReference>
<dbReference type="EMBL" id="FUZF01000023">
    <property type="protein sequence ID" value="SKC06059.1"/>
    <property type="molecule type" value="Genomic_DNA"/>
</dbReference>
<comment type="subcellular location">
    <subcellularLocation>
        <location evidence="1">Cell outer membrane</location>
    </subcellularLocation>
</comment>